<dbReference type="PANTHER" id="PTHR11575:SF24">
    <property type="entry name" value="5'-NUCLEOTIDASE"/>
    <property type="match status" value="1"/>
</dbReference>
<dbReference type="InterPro" id="IPR029052">
    <property type="entry name" value="Metallo-depent_PP-like"/>
</dbReference>
<feature type="chain" id="PRO_5011819615" evidence="5">
    <location>
        <begin position="30"/>
        <end position="683"/>
    </location>
</feature>
<evidence type="ECO:0000256" key="5">
    <source>
        <dbReference type="RuleBase" id="RU362119"/>
    </source>
</evidence>
<comment type="caution">
    <text evidence="9">The sequence shown here is derived from an EMBL/GenBank/DDBJ whole genome shotgun (WGS) entry which is preliminary data.</text>
</comment>
<keyword evidence="7" id="KW-1133">Transmembrane helix</keyword>
<dbReference type="GO" id="GO:0000166">
    <property type="term" value="F:nucleotide binding"/>
    <property type="evidence" value="ECO:0007669"/>
    <property type="project" value="UniProtKB-KW"/>
</dbReference>
<evidence type="ECO:0000256" key="6">
    <source>
        <dbReference type="SAM" id="MobiDB-lite"/>
    </source>
</evidence>
<dbReference type="PANTHER" id="PTHR11575">
    <property type="entry name" value="5'-NUCLEOTIDASE-RELATED"/>
    <property type="match status" value="1"/>
</dbReference>
<feature type="signal peptide" evidence="5">
    <location>
        <begin position="1"/>
        <end position="29"/>
    </location>
</feature>
<dbReference type="RefSeq" id="WP_094451949.1">
    <property type="nucleotide sequence ID" value="NZ_NMVI01000029.1"/>
</dbReference>
<evidence type="ECO:0000256" key="3">
    <source>
        <dbReference type="ARBA" id="ARBA00022729"/>
    </source>
</evidence>
<evidence type="ECO:0000313" key="9">
    <source>
        <dbReference type="EMBL" id="OYN84118.1"/>
    </source>
</evidence>
<dbReference type="AlphaFoldDB" id="A0A255DXU2"/>
<dbReference type="PRINTS" id="PR01607">
    <property type="entry name" value="APYRASEFAMLY"/>
</dbReference>
<evidence type="ECO:0000256" key="4">
    <source>
        <dbReference type="ARBA" id="ARBA00023088"/>
    </source>
</evidence>
<dbReference type="SUPFAM" id="SSF55816">
    <property type="entry name" value="5'-nucleotidase (syn. UDP-sugar hydrolase), C-terminal domain"/>
    <property type="match status" value="1"/>
</dbReference>
<keyword evidence="1" id="KW-0134">Cell wall</keyword>
<dbReference type="Pfam" id="PF02872">
    <property type="entry name" value="5_nucleotid_C"/>
    <property type="match status" value="1"/>
</dbReference>
<keyword evidence="5" id="KW-0378">Hydrolase</keyword>
<feature type="transmembrane region" description="Helical" evidence="7">
    <location>
        <begin position="662"/>
        <end position="680"/>
    </location>
</feature>
<protein>
    <submittedName>
        <fullName evidence="9">Bifunctional metallophosphatase/5'-nucleotidase</fullName>
    </submittedName>
</protein>
<dbReference type="InterPro" id="IPR004843">
    <property type="entry name" value="Calcineurin-like_PHP"/>
</dbReference>
<dbReference type="InterPro" id="IPR019931">
    <property type="entry name" value="LPXTG_anchor"/>
</dbReference>
<evidence type="ECO:0000313" key="10">
    <source>
        <dbReference type="Proteomes" id="UP000216533"/>
    </source>
</evidence>
<feature type="domain" description="Gram-positive cocci surface proteins LPxTG" evidence="8">
    <location>
        <begin position="655"/>
        <end position="683"/>
    </location>
</feature>
<dbReference type="PROSITE" id="PS50847">
    <property type="entry name" value="GRAM_POS_ANCHORING"/>
    <property type="match status" value="1"/>
</dbReference>
<keyword evidence="2" id="KW-0964">Secreted</keyword>
<gene>
    <name evidence="9" type="ORF">CGZ92_13825</name>
</gene>
<dbReference type="Gene3D" id="3.90.780.10">
    <property type="entry name" value="5'-Nucleotidase, C-terminal domain"/>
    <property type="match status" value="1"/>
</dbReference>
<dbReference type="InterPro" id="IPR008334">
    <property type="entry name" value="5'-Nucleotdase_C"/>
</dbReference>
<keyword evidence="7" id="KW-0472">Membrane</keyword>
<dbReference type="Pfam" id="PF00149">
    <property type="entry name" value="Metallophos"/>
    <property type="match status" value="1"/>
</dbReference>
<dbReference type="GO" id="GO:0008768">
    <property type="term" value="F:UDP-sugar diphosphatase activity"/>
    <property type="evidence" value="ECO:0007669"/>
    <property type="project" value="TreeGrafter"/>
</dbReference>
<accession>A0A255DXU2</accession>
<dbReference type="GO" id="GO:0009166">
    <property type="term" value="P:nucleotide catabolic process"/>
    <property type="evidence" value="ECO:0007669"/>
    <property type="project" value="InterPro"/>
</dbReference>
<keyword evidence="7" id="KW-0812">Transmembrane</keyword>
<dbReference type="InterPro" id="IPR006179">
    <property type="entry name" value="5_nucleotidase/apyrase"/>
</dbReference>
<evidence type="ECO:0000256" key="1">
    <source>
        <dbReference type="ARBA" id="ARBA00022512"/>
    </source>
</evidence>
<name>A0A255DXU2_9ACTN</name>
<feature type="region of interest" description="Disordered" evidence="6">
    <location>
        <begin position="637"/>
        <end position="663"/>
    </location>
</feature>
<dbReference type="SUPFAM" id="SSF56300">
    <property type="entry name" value="Metallo-dependent phosphatases"/>
    <property type="match status" value="1"/>
</dbReference>
<comment type="similarity">
    <text evidence="5">Belongs to the 5'-nucleotidase family.</text>
</comment>
<evidence type="ECO:0000259" key="8">
    <source>
        <dbReference type="PROSITE" id="PS50847"/>
    </source>
</evidence>
<dbReference type="Proteomes" id="UP000216533">
    <property type="component" value="Unassembled WGS sequence"/>
</dbReference>
<organism evidence="9 10">
    <name type="scientific">Parenemella sanctibonifatiensis</name>
    <dbReference type="NCBI Taxonomy" id="2016505"/>
    <lineage>
        <taxon>Bacteria</taxon>
        <taxon>Bacillati</taxon>
        <taxon>Actinomycetota</taxon>
        <taxon>Actinomycetes</taxon>
        <taxon>Propionibacteriales</taxon>
        <taxon>Propionibacteriaceae</taxon>
        <taxon>Parenemella</taxon>
    </lineage>
</organism>
<dbReference type="GO" id="GO:0030288">
    <property type="term" value="C:outer membrane-bounded periplasmic space"/>
    <property type="evidence" value="ECO:0007669"/>
    <property type="project" value="TreeGrafter"/>
</dbReference>
<evidence type="ECO:0000256" key="7">
    <source>
        <dbReference type="SAM" id="Phobius"/>
    </source>
</evidence>
<dbReference type="Gene3D" id="3.60.21.10">
    <property type="match status" value="1"/>
</dbReference>
<dbReference type="GO" id="GO:0008253">
    <property type="term" value="F:5'-nucleotidase activity"/>
    <property type="evidence" value="ECO:0007669"/>
    <property type="project" value="TreeGrafter"/>
</dbReference>
<dbReference type="EMBL" id="NMVI01000029">
    <property type="protein sequence ID" value="OYN84118.1"/>
    <property type="molecule type" value="Genomic_DNA"/>
</dbReference>
<proteinExistence type="inferred from homology"/>
<evidence type="ECO:0000256" key="2">
    <source>
        <dbReference type="ARBA" id="ARBA00022525"/>
    </source>
</evidence>
<reference evidence="9 10" key="1">
    <citation type="submission" date="2017-07" db="EMBL/GenBank/DDBJ databases">
        <title>Draft whole genome sequences of clinical Proprionibacteriaceae strains.</title>
        <authorList>
            <person name="Bernier A.-M."/>
            <person name="Bernard K."/>
            <person name="Domingo M.-C."/>
        </authorList>
    </citation>
    <scope>NUCLEOTIDE SEQUENCE [LARGE SCALE GENOMIC DNA]</scope>
    <source>
        <strain evidence="9 10">NML 160184</strain>
    </source>
</reference>
<sequence>MSNHARFRGLAAVACAAALVGGPAAVAVAQPGPAPLQAADCTAITILSFNDLHGRIDPEEIVPFAGTIEEERAAAGEENTVVVSAGDNIGGSPFISSSQQDNPTLDILNELEIDAAAAGNHEFDKGWDDLNGRVSERANFSYLAANVQLTDGSQPANLPAYEIVEKQGIRVAFVGAVTSDLTSLVSPAGIADLQISDPVESVNRVAGELQDGDDSNGEADVIVAVYHEGGPNSGSVSENLDNSTFASMVNDTDESVSLIINGHTHQTYAEAYNGRPVIQSTQYAENIGKTVLSVDATGAECAAPTVENLDPSETPADSLIGAYPRVAAISTLAEDAAATSDEIGQEVIGDASAPVSRGVKADGSMDDRGAESTMTNLIANMFREVLSERTGKDVIGVQNPGGTRDDFDAGEITYGEAAAVLPFANTLMTTDITGEQFKTMLEQQWQPEGASRPFLKLGLSNNVSYTYDESLPAGERITSVTIDGQPLDPNTTYTIGSGSFLISGGDNFTVLADGQNSADTGLVDLEAWVQWIADYDGAVEPDYRKYAVNVSPLPTELTAGETVTFSVSDLNISGLEITEAQTLQVRIDDDDVATVDVTDGAAEVTFTVPAGLSGAQVLTLVSPETQTEVTLPVQVLAGDAGGDDDSGDDGDKPGLPDTGSSTGGVAAALILTVLVGAAAARRR</sequence>
<keyword evidence="5" id="KW-0547">Nucleotide-binding</keyword>
<keyword evidence="4" id="KW-0572">Peptidoglycan-anchor</keyword>
<dbReference type="InterPro" id="IPR036907">
    <property type="entry name" value="5'-Nucleotdase_C_sf"/>
</dbReference>
<keyword evidence="3 5" id="KW-0732">Signal</keyword>